<dbReference type="Gene3D" id="3.60.20.10">
    <property type="entry name" value="Glutamine Phosphoribosylpyrophosphate, subunit 1, domain 1"/>
    <property type="match status" value="1"/>
</dbReference>
<gene>
    <name evidence="17" type="ORF">PCOR1329_LOCUS23793</name>
</gene>
<evidence type="ECO:0000256" key="7">
    <source>
        <dbReference type="ARBA" id="ARBA00022723"/>
    </source>
</evidence>
<evidence type="ECO:0000256" key="5">
    <source>
        <dbReference type="ARBA" id="ARBA00022630"/>
    </source>
</evidence>
<keyword evidence="9" id="KW-0560">Oxidoreductase</keyword>
<keyword evidence="18" id="KW-1185">Reference proteome</keyword>
<organism evidence="17 18">
    <name type="scientific">Prorocentrum cordatum</name>
    <dbReference type="NCBI Taxonomy" id="2364126"/>
    <lineage>
        <taxon>Eukaryota</taxon>
        <taxon>Sar</taxon>
        <taxon>Alveolata</taxon>
        <taxon>Dinophyceae</taxon>
        <taxon>Prorocentrales</taxon>
        <taxon>Prorocentraceae</taxon>
        <taxon>Prorocentrum</taxon>
    </lineage>
</organism>
<evidence type="ECO:0000256" key="8">
    <source>
        <dbReference type="ARBA" id="ARBA00022962"/>
    </source>
</evidence>
<name>A0ABN9RVX2_9DINO</name>
<keyword evidence="7" id="KW-0479">Metal-binding</keyword>
<keyword evidence="4" id="KW-0028">Amino-acid biosynthesis</keyword>
<comment type="similarity">
    <text evidence="3">Belongs to the glutamate synthase family.</text>
</comment>
<dbReference type="PANTHER" id="PTHR11938">
    <property type="entry name" value="FAD NADPH DEHYDROGENASE/OXIDOREDUCTASE"/>
    <property type="match status" value="1"/>
</dbReference>
<evidence type="ECO:0000256" key="6">
    <source>
        <dbReference type="ARBA" id="ARBA00022643"/>
    </source>
</evidence>
<evidence type="ECO:0000259" key="16">
    <source>
        <dbReference type="Pfam" id="PF00310"/>
    </source>
</evidence>
<protein>
    <recommendedName>
        <fullName evidence="15">glutamate synthase (ferredoxin)</fullName>
        <ecNumber evidence="15">1.4.7.1</ecNumber>
    </recommendedName>
</protein>
<dbReference type="Pfam" id="PF00310">
    <property type="entry name" value="GATase_2"/>
    <property type="match status" value="1"/>
</dbReference>
<evidence type="ECO:0000256" key="3">
    <source>
        <dbReference type="ARBA" id="ARBA00009716"/>
    </source>
</evidence>
<keyword evidence="12" id="KW-0314">Glutamate biosynthesis</keyword>
<keyword evidence="11" id="KW-0411">Iron-sulfur</keyword>
<evidence type="ECO:0000313" key="17">
    <source>
        <dbReference type="EMBL" id="CAK0822893.1"/>
    </source>
</evidence>
<comment type="caution">
    <text evidence="17">The sequence shown here is derived from an EMBL/GenBank/DDBJ whole genome shotgun (WGS) entry which is preliminary data.</text>
</comment>
<keyword evidence="10" id="KW-0408">Iron</keyword>
<evidence type="ECO:0000256" key="1">
    <source>
        <dbReference type="ARBA" id="ARBA00001917"/>
    </source>
</evidence>
<dbReference type="InterPro" id="IPR029055">
    <property type="entry name" value="Ntn_hydrolases_N"/>
</dbReference>
<comment type="cofactor">
    <cofactor evidence="2">
        <name>[3Fe-4S] cluster</name>
        <dbReference type="ChEBI" id="CHEBI:21137"/>
    </cofactor>
</comment>
<keyword evidence="8" id="KW-0315">Glutamine amidotransferase</keyword>
<evidence type="ECO:0000256" key="15">
    <source>
        <dbReference type="ARBA" id="ARBA00039085"/>
    </source>
</evidence>
<dbReference type="InterPro" id="IPR050711">
    <property type="entry name" value="ET-N_metabolism_enzyme"/>
</dbReference>
<comment type="cofactor">
    <cofactor evidence="1">
        <name>FMN</name>
        <dbReference type="ChEBI" id="CHEBI:58210"/>
    </cofactor>
</comment>
<evidence type="ECO:0000256" key="4">
    <source>
        <dbReference type="ARBA" id="ARBA00022605"/>
    </source>
</evidence>
<reference evidence="17" key="1">
    <citation type="submission" date="2023-10" db="EMBL/GenBank/DDBJ databases">
        <authorList>
            <person name="Chen Y."/>
            <person name="Shah S."/>
            <person name="Dougan E. K."/>
            <person name="Thang M."/>
            <person name="Chan C."/>
        </authorList>
    </citation>
    <scope>NUCLEOTIDE SEQUENCE [LARGE SCALE GENOMIC DNA]</scope>
</reference>
<accession>A0ABN9RVX2</accession>
<dbReference type="EC" id="1.4.7.1" evidence="15"/>
<proteinExistence type="inferred from homology"/>
<evidence type="ECO:0000256" key="9">
    <source>
        <dbReference type="ARBA" id="ARBA00023002"/>
    </source>
</evidence>
<keyword evidence="6" id="KW-0288">FMN</keyword>
<dbReference type="SUPFAM" id="SSF56235">
    <property type="entry name" value="N-terminal nucleophile aminohydrolases (Ntn hydrolases)"/>
    <property type="match status" value="1"/>
</dbReference>
<feature type="non-terminal residue" evidence="17">
    <location>
        <position position="1"/>
    </location>
</feature>
<feature type="domain" description="Glutamine amidotransferase type-2" evidence="16">
    <location>
        <begin position="4"/>
        <end position="134"/>
    </location>
</feature>
<dbReference type="EMBL" id="CAUYUJ010008112">
    <property type="protein sequence ID" value="CAK0822893.1"/>
    <property type="molecule type" value="Genomic_DNA"/>
</dbReference>
<dbReference type="PANTHER" id="PTHR11938:SF133">
    <property type="entry name" value="GLUTAMATE SYNTHASE (NADH)"/>
    <property type="match status" value="1"/>
</dbReference>
<evidence type="ECO:0000313" key="18">
    <source>
        <dbReference type="Proteomes" id="UP001189429"/>
    </source>
</evidence>
<evidence type="ECO:0000256" key="2">
    <source>
        <dbReference type="ARBA" id="ARBA00001927"/>
    </source>
</evidence>
<keyword evidence="13" id="KW-0003">3Fe-4S</keyword>
<dbReference type="InterPro" id="IPR017932">
    <property type="entry name" value="GATase_2_dom"/>
</dbReference>
<evidence type="ECO:0000256" key="13">
    <source>
        <dbReference type="ARBA" id="ARBA00023291"/>
    </source>
</evidence>
<evidence type="ECO:0000256" key="10">
    <source>
        <dbReference type="ARBA" id="ARBA00023004"/>
    </source>
</evidence>
<comment type="pathway">
    <text evidence="14">Amino-acid biosynthesis; L-glutamate biosynthesis via GLT pathway; L-glutamate from 2-oxoglutarate and L-glutamine (ferredoxin route): step 1/1.</text>
</comment>
<sequence>RQDINDFYICSLSSRTITYKGMLKSSALQAYFVDLNNPRYKIQYGLWHRRFSTNTLPKWPLAQPFRYIGHNGEINTIQGNYNWATARSSTFEHPNFGHRIQEVLPPMQPGTSDSGNLDNYLELMIRCNRQLPEASGSPLWAARGLYWG</sequence>
<dbReference type="Proteomes" id="UP001189429">
    <property type="component" value="Unassembled WGS sequence"/>
</dbReference>
<feature type="non-terminal residue" evidence="17">
    <location>
        <position position="148"/>
    </location>
</feature>
<evidence type="ECO:0000256" key="12">
    <source>
        <dbReference type="ARBA" id="ARBA00023164"/>
    </source>
</evidence>
<evidence type="ECO:0000256" key="11">
    <source>
        <dbReference type="ARBA" id="ARBA00023014"/>
    </source>
</evidence>
<keyword evidence="5" id="KW-0285">Flavoprotein</keyword>
<evidence type="ECO:0000256" key="14">
    <source>
        <dbReference type="ARBA" id="ARBA00037928"/>
    </source>
</evidence>